<evidence type="ECO:0000313" key="5">
    <source>
        <dbReference type="EMBL" id="POP53763.1"/>
    </source>
</evidence>
<dbReference type="OrthoDB" id="9806180at2"/>
<reference evidence="5" key="1">
    <citation type="submission" date="2018-01" db="EMBL/GenBank/DDBJ databases">
        <authorList>
            <person name="Yu X.-D."/>
        </authorList>
    </citation>
    <scope>NUCLEOTIDE SEQUENCE</scope>
    <source>
        <strain evidence="5">ZX-21</strain>
    </source>
</reference>
<dbReference type="GO" id="GO:0016787">
    <property type="term" value="F:hydrolase activity"/>
    <property type="evidence" value="ECO:0007669"/>
    <property type="project" value="UniProtKB-KW"/>
</dbReference>
<dbReference type="InterPro" id="IPR013094">
    <property type="entry name" value="AB_hydrolase_3"/>
</dbReference>
<keyword evidence="2" id="KW-0378">Hydrolase</keyword>
<accession>A0A2S4HIF7</accession>
<name>A0A2S4HIF7_9GAMM</name>
<comment type="similarity">
    <text evidence="1">Belongs to the 'GDXG' lipolytic enzyme family.</text>
</comment>
<dbReference type="Pfam" id="PF07859">
    <property type="entry name" value="Abhydrolase_3"/>
    <property type="match status" value="1"/>
</dbReference>
<evidence type="ECO:0000313" key="6">
    <source>
        <dbReference type="Proteomes" id="UP000237222"/>
    </source>
</evidence>
<dbReference type="InterPro" id="IPR029058">
    <property type="entry name" value="AB_hydrolase_fold"/>
</dbReference>
<feature type="domain" description="Alpha/beta hydrolase fold-3" evidence="4">
    <location>
        <begin position="60"/>
        <end position="272"/>
    </location>
</feature>
<dbReference type="Proteomes" id="UP000237222">
    <property type="component" value="Unassembled WGS sequence"/>
</dbReference>
<dbReference type="AlphaFoldDB" id="A0A2S4HIF7"/>
<gene>
    <name evidence="5" type="ORF">C0068_05690</name>
</gene>
<dbReference type="PROSITE" id="PS01174">
    <property type="entry name" value="LIPASE_GDXG_SER"/>
    <property type="match status" value="1"/>
</dbReference>
<dbReference type="RefSeq" id="WP_103683522.1">
    <property type="nucleotide sequence ID" value="NZ_PQGG01000012.1"/>
</dbReference>
<evidence type="ECO:0000259" key="4">
    <source>
        <dbReference type="Pfam" id="PF07859"/>
    </source>
</evidence>
<dbReference type="PANTHER" id="PTHR48081:SF8">
    <property type="entry name" value="ALPHA_BETA HYDROLASE FOLD-3 DOMAIN-CONTAINING PROTEIN-RELATED"/>
    <property type="match status" value="1"/>
</dbReference>
<dbReference type="EMBL" id="PQGG01000012">
    <property type="protein sequence ID" value="POP53763.1"/>
    <property type="molecule type" value="Genomic_DNA"/>
</dbReference>
<evidence type="ECO:0000256" key="1">
    <source>
        <dbReference type="ARBA" id="ARBA00010515"/>
    </source>
</evidence>
<feature type="active site" evidence="3">
    <location>
        <position position="138"/>
    </location>
</feature>
<dbReference type="InterPro" id="IPR050300">
    <property type="entry name" value="GDXG_lipolytic_enzyme"/>
</dbReference>
<dbReference type="InterPro" id="IPR033140">
    <property type="entry name" value="Lipase_GDXG_put_SER_AS"/>
</dbReference>
<dbReference type="Gene3D" id="3.40.50.1820">
    <property type="entry name" value="alpha/beta hydrolase"/>
    <property type="match status" value="1"/>
</dbReference>
<evidence type="ECO:0000256" key="2">
    <source>
        <dbReference type="ARBA" id="ARBA00022801"/>
    </source>
</evidence>
<sequence length="298" mass="32924">MKTKIKAVAIRNVIKVDVWRRWLGKTAKHIAVRKSNIETAHGDIPLRIYQPPGEGPFPVVMYYHGGGWVIGDLDVYDPLCRDLCDRSDCIVVAVDYRLAPEHPFPAAPEDCLAALKWTYEHIALYGGLPNSIAVAGDSAGGNLAAVTSLQARECLPGVVKGQVLIYPVTDHYEPGTPSYIENANGPVLTRKLMMWFWDTYLQNSPLLEMGQTRHPRATPFMRSDLDNLPPTLLITAERDPLRDDGANYAARLSQHDNTVQYSLYAGACHGFVGLQGPNPHHNKAVDEISAWLTALFGV</sequence>
<dbReference type="PANTHER" id="PTHR48081">
    <property type="entry name" value="AB HYDROLASE SUPERFAMILY PROTEIN C4A8.06C"/>
    <property type="match status" value="1"/>
</dbReference>
<comment type="caution">
    <text evidence="5">The sequence shown here is derived from an EMBL/GenBank/DDBJ whole genome shotgun (WGS) entry which is preliminary data.</text>
</comment>
<protein>
    <recommendedName>
        <fullName evidence="4">Alpha/beta hydrolase fold-3 domain-containing protein</fullName>
    </recommendedName>
</protein>
<organism evidence="5 6">
    <name type="scientific">Zhongshania marina</name>
    <dbReference type="NCBI Taxonomy" id="2304603"/>
    <lineage>
        <taxon>Bacteria</taxon>
        <taxon>Pseudomonadati</taxon>
        <taxon>Pseudomonadota</taxon>
        <taxon>Gammaproteobacteria</taxon>
        <taxon>Cellvibrionales</taxon>
        <taxon>Spongiibacteraceae</taxon>
        <taxon>Zhongshania</taxon>
    </lineage>
</organism>
<proteinExistence type="inferred from homology"/>
<dbReference type="SUPFAM" id="SSF53474">
    <property type="entry name" value="alpha/beta-Hydrolases"/>
    <property type="match status" value="1"/>
</dbReference>
<evidence type="ECO:0000256" key="3">
    <source>
        <dbReference type="PROSITE-ProRule" id="PRU10038"/>
    </source>
</evidence>